<feature type="region of interest" description="Disordered" evidence="5">
    <location>
        <begin position="299"/>
        <end position="318"/>
    </location>
</feature>
<evidence type="ECO:0000256" key="1">
    <source>
        <dbReference type="ARBA" id="ARBA00004123"/>
    </source>
</evidence>
<dbReference type="Proteomes" id="UP000734854">
    <property type="component" value="Unassembled WGS sequence"/>
</dbReference>
<keyword evidence="9" id="KW-1185">Reference proteome</keyword>
<dbReference type="PANTHER" id="PTHR31413:SF49">
    <property type="entry name" value="NINJA-FAMILY PROTEIN MODD"/>
    <property type="match status" value="1"/>
</dbReference>
<evidence type="ECO:0000256" key="5">
    <source>
        <dbReference type="SAM" id="MobiDB-lite"/>
    </source>
</evidence>
<dbReference type="GO" id="GO:0007165">
    <property type="term" value="P:signal transduction"/>
    <property type="evidence" value="ECO:0007669"/>
    <property type="project" value="InterPro"/>
</dbReference>
<comment type="similarity">
    <text evidence="2 4">Belongs to the Ninja family.</text>
</comment>
<proteinExistence type="inferred from homology"/>
<dbReference type="Pfam" id="PF07897">
    <property type="entry name" value="EAR"/>
    <property type="match status" value="1"/>
</dbReference>
<dbReference type="GO" id="GO:0045892">
    <property type="term" value="P:negative regulation of DNA-templated transcription"/>
    <property type="evidence" value="ECO:0007669"/>
    <property type="project" value="TreeGrafter"/>
</dbReference>
<dbReference type="Pfam" id="PF16136">
    <property type="entry name" value="NLS_NINJA_AFP"/>
    <property type="match status" value="1"/>
</dbReference>
<organism evidence="8 9">
    <name type="scientific">Zingiber officinale</name>
    <name type="common">Ginger</name>
    <name type="synonym">Amomum zingiber</name>
    <dbReference type="NCBI Taxonomy" id="94328"/>
    <lineage>
        <taxon>Eukaryota</taxon>
        <taxon>Viridiplantae</taxon>
        <taxon>Streptophyta</taxon>
        <taxon>Embryophyta</taxon>
        <taxon>Tracheophyta</taxon>
        <taxon>Spermatophyta</taxon>
        <taxon>Magnoliopsida</taxon>
        <taxon>Liliopsida</taxon>
        <taxon>Zingiberales</taxon>
        <taxon>Zingiberaceae</taxon>
        <taxon>Zingiber</taxon>
    </lineage>
</organism>
<evidence type="ECO:0000256" key="4">
    <source>
        <dbReference type="RuleBase" id="RU369029"/>
    </source>
</evidence>
<comment type="caution">
    <text evidence="8">The sequence shown here is derived from an EMBL/GenBank/DDBJ whole genome shotgun (WGS) entry which is preliminary data.</text>
</comment>
<feature type="domain" description="Tify" evidence="7">
    <location>
        <begin position="520"/>
        <end position="552"/>
    </location>
</feature>
<evidence type="ECO:0000256" key="3">
    <source>
        <dbReference type="ARBA" id="ARBA00023242"/>
    </source>
</evidence>
<protein>
    <recommendedName>
        <fullName evidence="4">Ninja-family protein</fullName>
    </recommendedName>
    <alternativeName>
        <fullName evidence="4">ABI-binding protein</fullName>
    </alternativeName>
</protein>
<accession>A0A8J5LBB8</accession>
<dbReference type="AlphaFoldDB" id="A0A8J5LBB8"/>
<dbReference type="InterPro" id="IPR032308">
    <property type="entry name" value="TDBD"/>
</dbReference>
<reference evidence="8 9" key="1">
    <citation type="submission" date="2020-08" db="EMBL/GenBank/DDBJ databases">
        <title>Plant Genome Project.</title>
        <authorList>
            <person name="Zhang R.-G."/>
        </authorList>
    </citation>
    <scope>NUCLEOTIDE SEQUENCE [LARGE SCALE GENOMIC DNA]</scope>
    <source>
        <tissue evidence="8">Rhizome</tissue>
    </source>
</reference>
<sequence>MRPRARIERMDCMRQNPDDVSEYNATPAGLIQRRSALLIARDADVAFRLLEVRHVCRRRNLALGASCRKVAVGDHVAKDAAPHASLRLYDVAQVGRGGHATCFLSRIPSFAGPANGSYALGRAHGQLARARAVTSAYRVAEDACRWKVHGPAGSTDTCPIAFPMRGRKNRAACFATTQPAATTETCPPWGVRDFFGFGSLGGGGRGRETEKGQRRLGMEKSPRDLLRRFVGNGVGEEPTEMVEGDSDEIELSLGLSLGGCFGAERKGKKLVRSTSVASFLTLPKEPEFPAVPVAALTRTSSLPSETEEDLRKRKQMQSLKRLEAKRKRLERKNSIRSPKPGLPGEKHDEDAVGAKVSTVAAGAAHVMVNHGHLGLNCAKAGVAPPDQPTWLVGLPPRKLTTASISQGSSCSQGSCASIATNSESPATHGLNSMIPLANSHTKNDETVMNPLISWGGKTMLNPGRDGRAQPMLVTARSNGVKELEKKMIETMPFVSTKGNGPNGHRIQGFLYKYRKGEEVRIVCVCHGSFLTPAEFVEHAGGLDVANPLRHIVVSPSPFTL</sequence>
<gene>
    <name evidence="8" type="ORF">ZIOFF_032063</name>
</gene>
<dbReference type="EMBL" id="JACMSC010000009">
    <property type="protein sequence ID" value="KAG6506736.1"/>
    <property type="molecule type" value="Genomic_DNA"/>
</dbReference>
<name>A0A8J5LBB8_ZINOF</name>
<dbReference type="GO" id="GO:0005634">
    <property type="term" value="C:nucleus"/>
    <property type="evidence" value="ECO:0007669"/>
    <property type="project" value="UniProtKB-SubCell"/>
</dbReference>
<dbReference type="PANTHER" id="PTHR31413">
    <property type="entry name" value="AFP HOMOLOG 2"/>
    <property type="match status" value="1"/>
</dbReference>
<feature type="region of interest" description="Disordered" evidence="5">
    <location>
        <begin position="325"/>
        <end position="349"/>
    </location>
</feature>
<evidence type="ECO:0000313" key="9">
    <source>
        <dbReference type="Proteomes" id="UP000734854"/>
    </source>
</evidence>
<dbReference type="InterPro" id="IPR031307">
    <property type="entry name" value="Ninja_fam"/>
</dbReference>
<evidence type="ECO:0000256" key="2">
    <source>
        <dbReference type="ARBA" id="ARBA00006081"/>
    </source>
</evidence>
<dbReference type="InterPro" id="IPR032310">
    <property type="entry name" value="NLS_NINJA_AFP-like"/>
</dbReference>
<comment type="subcellular location">
    <subcellularLocation>
        <location evidence="1 4">Nucleus</location>
    </subcellularLocation>
</comment>
<evidence type="ECO:0000259" key="6">
    <source>
        <dbReference type="Pfam" id="PF07897"/>
    </source>
</evidence>
<evidence type="ECO:0000313" key="8">
    <source>
        <dbReference type="EMBL" id="KAG6506736.1"/>
    </source>
</evidence>
<comment type="function">
    <text evidence="4">Acts as a negative regulator of abscisic acid (ABA) response.</text>
</comment>
<feature type="domain" description="Ethylene-responsive binding factor-associated repression" evidence="6">
    <location>
        <begin position="245"/>
        <end position="279"/>
    </location>
</feature>
<dbReference type="Pfam" id="PF16135">
    <property type="entry name" value="TDBD"/>
    <property type="match status" value="1"/>
</dbReference>
<dbReference type="InterPro" id="IPR012463">
    <property type="entry name" value="Ninja_motif"/>
</dbReference>
<keyword evidence="3 4" id="KW-0539">Nucleus</keyword>
<evidence type="ECO:0000259" key="7">
    <source>
        <dbReference type="Pfam" id="PF16135"/>
    </source>
</evidence>